<dbReference type="Gene3D" id="2.40.70.10">
    <property type="entry name" value="Acid Proteases"/>
    <property type="match status" value="1"/>
</dbReference>
<feature type="region of interest" description="Disordered" evidence="1">
    <location>
        <begin position="428"/>
        <end position="463"/>
    </location>
</feature>
<evidence type="ECO:0000256" key="1">
    <source>
        <dbReference type="SAM" id="MobiDB-lite"/>
    </source>
</evidence>
<accession>A0A151SEA4</accession>
<dbReference type="Pfam" id="PF03732">
    <property type="entry name" value="Retrotrans_gag"/>
    <property type="match status" value="1"/>
</dbReference>
<evidence type="ECO:0000313" key="3">
    <source>
        <dbReference type="EMBL" id="KYP53099.1"/>
    </source>
</evidence>
<gene>
    <name evidence="3" type="ORF">KK1_024919</name>
</gene>
<keyword evidence="4" id="KW-1185">Reference proteome</keyword>
<dbReference type="EMBL" id="KQ483416">
    <property type="protein sequence ID" value="KYP53099.1"/>
    <property type="molecule type" value="Genomic_DNA"/>
</dbReference>
<dbReference type="Gramene" id="C.cajan_24823.t">
    <property type="protein sequence ID" value="C.cajan_24823.t.cds1"/>
    <property type="gene ID" value="C.cajan_24823"/>
</dbReference>
<evidence type="ECO:0000259" key="2">
    <source>
        <dbReference type="Pfam" id="PF03732"/>
    </source>
</evidence>
<organism evidence="3 4">
    <name type="scientific">Cajanus cajan</name>
    <name type="common">Pigeon pea</name>
    <name type="synonym">Cajanus indicus</name>
    <dbReference type="NCBI Taxonomy" id="3821"/>
    <lineage>
        <taxon>Eukaryota</taxon>
        <taxon>Viridiplantae</taxon>
        <taxon>Streptophyta</taxon>
        <taxon>Embryophyta</taxon>
        <taxon>Tracheophyta</taxon>
        <taxon>Spermatophyta</taxon>
        <taxon>Magnoliopsida</taxon>
        <taxon>eudicotyledons</taxon>
        <taxon>Gunneridae</taxon>
        <taxon>Pentapetalae</taxon>
        <taxon>rosids</taxon>
        <taxon>fabids</taxon>
        <taxon>Fabales</taxon>
        <taxon>Fabaceae</taxon>
        <taxon>Papilionoideae</taxon>
        <taxon>50 kb inversion clade</taxon>
        <taxon>NPAAA clade</taxon>
        <taxon>indigoferoid/millettioid clade</taxon>
        <taxon>Phaseoleae</taxon>
        <taxon>Cajanus</taxon>
    </lineage>
</organism>
<evidence type="ECO:0000313" key="4">
    <source>
        <dbReference type="Proteomes" id="UP000075243"/>
    </source>
</evidence>
<name>A0A151SEA4_CAJCA</name>
<dbReference type="CDD" id="cd00303">
    <property type="entry name" value="retropepsin_like"/>
    <property type="match status" value="1"/>
</dbReference>
<dbReference type="InterPro" id="IPR005162">
    <property type="entry name" value="Retrotrans_gag_dom"/>
</dbReference>
<proteinExistence type="predicted"/>
<dbReference type="Proteomes" id="UP000075243">
    <property type="component" value="Unassembled WGS sequence"/>
</dbReference>
<reference evidence="3" key="1">
    <citation type="journal article" date="2012" name="Nat. Biotechnol.">
        <title>Draft genome sequence of pigeonpea (Cajanus cajan), an orphan legume crop of resource-poor farmers.</title>
        <authorList>
            <person name="Varshney R.K."/>
            <person name="Chen W."/>
            <person name="Li Y."/>
            <person name="Bharti A.K."/>
            <person name="Saxena R.K."/>
            <person name="Schlueter J.A."/>
            <person name="Donoghue M.T."/>
            <person name="Azam S."/>
            <person name="Fan G."/>
            <person name="Whaley A.M."/>
            <person name="Farmer A.D."/>
            <person name="Sheridan J."/>
            <person name="Iwata A."/>
            <person name="Tuteja R."/>
            <person name="Penmetsa R.V."/>
            <person name="Wu W."/>
            <person name="Upadhyaya H.D."/>
            <person name="Yang S.P."/>
            <person name="Shah T."/>
            <person name="Saxena K.B."/>
            <person name="Michael T."/>
            <person name="McCombie W.R."/>
            <person name="Yang B."/>
            <person name="Zhang G."/>
            <person name="Yang H."/>
            <person name="Wang J."/>
            <person name="Spillane C."/>
            <person name="Cook D.R."/>
            <person name="May G.D."/>
            <person name="Xu X."/>
            <person name="Jackson S.A."/>
        </authorList>
    </citation>
    <scope>NUCLEOTIDE SEQUENCE [LARGE SCALE GENOMIC DNA]</scope>
</reference>
<feature type="domain" description="Retrotransposon gag" evidence="2">
    <location>
        <begin position="51"/>
        <end position="145"/>
    </location>
</feature>
<dbReference type="Pfam" id="PF13650">
    <property type="entry name" value="Asp_protease_2"/>
    <property type="match status" value="1"/>
</dbReference>
<feature type="compositionally biased region" description="Basic and acidic residues" evidence="1">
    <location>
        <begin position="428"/>
        <end position="456"/>
    </location>
</feature>
<dbReference type="PANTHER" id="PTHR33067:SF35">
    <property type="entry name" value="ASPARTIC PEPTIDASE DDI1-TYPE DOMAIN-CONTAINING PROTEIN"/>
    <property type="match status" value="1"/>
</dbReference>
<sequence length="658" mass="73779">MEMKPAFLTLVSSQQFAGLDHEDPYSHLSNFYELCGTMGIPEGDEEAVYLRLFPFSLTGKAKVWLQSHPNQSLTSWGDVENKFVNRFYPSSKYIKAKSEITTFRQGADEPFCEAWERFKSLLRKCPNHGFEDIAQLNFFVNGIKPEVKMLLDAAAGGTMMTVSPKEATQIIESLASSDHQAEHGRHQSHKRGVLDLSTNDAILAQNKLLSQQIEALTKQMAKIPQQLHAIASSPAQSNSYLKCDFCGGDHPNGHCSETSNEEEVNYVGNQPEGGNFNSHNYNTNNYMQGNQGWRNNNNKGYGWRNEAGPSNRPPQQQQQHQLAYPSMHERTSKLEETLNQFMQVSMNNQKNTEASIKNLEVQVGQLAKQLADMSKGPFSANTKTNPKEYCKAITTRSGKVVGSDIGVSGDNEGADNKEENIKLKAVEEEIEKNEGESNKNEGVDSEKIKEKNGVKKEKNKKKGKEVISTVPIKDLPYPHAPSKKEKKRQFARFLDIIKKLQINIPFTEAMEQMPTYARFMKDLLTKKKRILKEETVELEAGCSAIIQKSLPQKSRDPGSFTLPVSIGNLSVGKALLDLGASINLMPLSMLKKIGEVEVRPTRMTLQLADRSIKIPHGIVEDMIVKVDKFMFLVDFVVMDMEEDVEVPLILGRPFMKTA</sequence>
<dbReference type="AlphaFoldDB" id="A0A151SEA4"/>
<dbReference type="OMA" id="IESMASH"/>
<protein>
    <recommendedName>
        <fullName evidence="2">Retrotransposon gag domain-containing protein</fullName>
    </recommendedName>
</protein>
<dbReference type="InterPro" id="IPR021109">
    <property type="entry name" value="Peptidase_aspartic_dom_sf"/>
</dbReference>
<dbReference type="PANTHER" id="PTHR33067">
    <property type="entry name" value="RNA-DIRECTED DNA POLYMERASE-RELATED"/>
    <property type="match status" value="1"/>
</dbReference>
<feature type="region of interest" description="Disordered" evidence="1">
    <location>
        <begin position="292"/>
        <end position="326"/>
    </location>
</feature>